<keyword evidence="1" id="KW-0233">DNA recombination</keyword>
<feature type="domain" description="Tyr recombinase" evidence="2">
    <location>
        <begin position="20"/>
        <end position="246"/>
    </location>
</feature>
<evidence type="ECO:0000313" key="4">
    <source>
        <dbReference type="Proteomes" id="UP000282312"/>
    </source>
</evidence>
<evidence type="ECO:0000259" key="2">
    <source>
        <dbReference type="PROSITE" id="PS51898"/>
    </source>
</evidence>
<dbReference type="GO" id="GO:0015074">
    <property type="term" value="P:DNA integration"/>
    <property type="evidence" value="ECO:0007669"/>
    <property type="project" value="InterPro"/>
</dbReference>
<dbReference type="PROSITE" id="PS51898">
    <property type="entry name" value="TYR_RECOMBINASE"/>
    <property type="match status" value="1"/>
</dbReference>
<dbReference type="AlphaFoldDB" id="A0A3N9WH75"/>
<keyword evidence="4" id="KW-1185">Reference proteome</keyword>
<dbReference type="InterPro" id="IPR013762">
    <property type="entry name" value="Integrase-like_cat_sf"/>
</dbReference>
<evidence type="ECO:0000256" key="1">
    <source>
        <dbReference type="ARBA" id="ARBA00023172"/>
    </source>
</evidence>
<protein>
    <recommendedName>
        <fullName evidence="2">Tyr recombinase domain-containing protein</fullName>
    </recommendedName>
</protein>
<sequence length="256" mass="27539">MAGTLAVAVLSACAGGRLEMEPVGGWREPVNIFAAVIAGPGERKSPVHRAMTAPLFAAQSTLGEAMRPRIAEAAALRDIADGWGVLHLTGSTVAVGRDWGDGSDTAEERGLKHRAKAATRDVPVPPPLVRLLDHHVKEYPPGSNGKLFVTRRGPGGRYVPTAGQPIPNNTYGKAWRDARAKVLTPAQQRSPLARRPYDLRHAAVSLWLNAGVPATQVAEWAGHSMHVLMRVYAKCIYGQEEAARKRIEAALRGDYV</sequence>
<accession>A0A3N9WH75</accession>
<organism evidence="3 4">
    <name type="scientific">Micromonospora inaquosa</name>
    <dbReference type="NCBI Taxonomy" id="2203716"/>
    <lineage>
        <taxon>Bacteria</taxon>
        <taxon>Bacillati</taxon>
        <taxon>Actinomycetota</taxon>
        <taxon>Actinomycetes</taxon>
        <taxon>Micromonosporales</taxon>
        <taxon>Micromonosporaceae</taxon>
        <taxon>Micromonospora</taxon>
    </lineage>
</organism>
<dbReference type="GO" id="GO:0006310">
    <property type="term" value="P:DNA recombination"/>
    <property type="evidence" value="ECO:0007669"/>
    <property type="project" value="UniProtKB-KW"/>
</dbReference>
<dbReference type="EMBL" id="QGSZ01000249">
    <property type="protein sequence ID" value="RQX00246.1"/>
    <property type="molecule type" value="Genomic_DNA"/>
</dbReference>
<gene>
    <name evidence="3" type="ORF">DLJ59_22225</name>
</gene>
<name>A0A3N9WH75_9ACTN</name>
<reference evidence="3 4" key="1">
    <citation type="submission" date="2018-05" db="EMBL/GenBank/DDBJ databases">
        <title>Micromonospora from Atacama Desert.</title>
        <authorList>
            <person name="Carro L."/>
            <person name="Goodfellow M."/>
            <person name="Klenk H.-P."/>
        </authorList>
    </citation>
    <scope>NUCLEOTIDE SEQUENCE [LARGE SCALE GENOMIC DNA]</scope>
    <source>
        <strain evidence="3 4">LB39</strain>
    </source>
</reference>
<dbReference type="InterPro" id="IPR025048">
    <property type="entry name" value="DUF3987"/>
</dbReference>
<dbReference type="Pfam" id="PF13148">
    <property type="entry name" value="DUF3987"/>
    <property type="match status" value="1"/>
</dbReference>
<dbReference type="Gene3D" id="1.10.443.10">
    <property type="entry name" value="Intergrase catalytic core"/>
    <property type="match status" value="1"/>
</dbReference>
<evidence type="ECO:0000313" key="3">
    <source>
        <dbReference type="EMBL" id="RQX00246.1"/>
    </source>
</evidence>
<dbReference type="InterPro" id="IPR011010">
    <property type="entry name" value="DNA_brk_join_enz"/>
</dbReference>
<dbReference type="InterPro" id="IPR002104">
    <property type="entry name" value="Integrase_catalytic"/>
</dbReference>
<dbReference type="GO" id="GO:0003677">
    <property type="term" value="F:DNA binding"/>
    <property type="evidence" value="ECO:0007669"/>
    <property type="project" value="InterPro"/>
</dbReference>
<dbReference type="Proteomes" id="UP000282312">
    <property type="component" value="Unassembled WGS sequence"/>
</dbReference>
<dbReference type="SUPFAM" id="SSF56349">
    <property type="entry name" value="DNA breaking-rejoining enzymes"/>
    <property type="match status" value="1"/>
</dbReference>
<comment type="caution">
    <text evidence="3">The sequence shown here is derived from an EMBL/GenBank/DDBJ whole genome shotgun (WGS) entry which is preliminary data.</text>
</comment>
<proteinExistence type="predicted"/>